<dbReference type="InterPro" id="IPR010982">
    <property type="entry name" value="Lambda_DNA-bd_dom_sf"/>
</dbReference>
<sequence length="454" mass="48425">MELVEMSIVDEWQGSDTRALRMALNLNAKEFADALKIEERTVRRWEKPGSTVGIRRKNQRQLDAILLGAPAAVQRRFERLRRGTDSIELPASSIDADRLTIDAPGVDGPDQVQVLAHTADGKAVLVSLSRRALVAGLGLGAVAATIGTSPATSRALATTPADKDWVTHLRQLRLSLIDNDNLCGAGKILPLVEHNVDVIGTLRRTGAADAAQLQRLRVLYAECASWLHQDARNWDAATAWTDKANRWALTVKDPGCVAMVAIRRAHIACERGDGVEAIESAEAASAQAPHSSRVAAVAALFGGWGHALLRDAVASARAFDQARELAAAADDDSEWGMFLDGSYVDVHQATAAGLLGQHRTAINNFASAIATMRGGFTRDKAVYTARLALAHAQVGDCEAASALGVAAMNTGIATSSERVLAPIRQLHTMIDTSSTDPHIREFAAAAEVWLGHSA</sequence>
<dbReference type="Gene3D" id="1.10.260.40">
    <property type="entry name" value="lambda repressor-like DNA-binding domains"/>
    <property type="match status" value="1"/>
</dbReference>
<name>A0A846WDK0_9NOCA</name>
<protein>
    <submittedName>
        <fullName evidence="1">Uncharacterized protein</fullName>
    </submittedName>
</protein>
<proteinExistence type="predicted"/>
<accession>A0A846WDK0</accession>
<dbReference type="SUPFAM" id="SSF48452">
    <property type="entry name" value="TPR-like"/>
    <property type="match status" value="1"/>
</dbReference>
<evidence type="ECO:0000313" key="1">
    <source>
        <dbReference type="EMBL" id="NKX91215.1"/>
    </source>
</evidence>
<keyword evidence="2" id="KW-1185">Reference proteome</keyword>
<gene>
    <name evidence="1" type="ORF">HGA10_28420</name>
</gene>
<comment type="caution">
    <text evidence="1">The sequence shown here is derived from an EMBL/GenBank/DDBJ whole genome shotgun (WGS) entry which is preliminary data.</text>
</comment>
<reference evidence="1 2" key="1">
    <citation type="submission" date="2020-04" db="EMBL/GenBank/DDBJ databases">
        <title>MicrobeNet Type strains.</title>
        <authorList>
            <person name="Nicholson A.C."/>
        </authorList>
    </citation>
    <scope>NUCLEOTIDE SEQUENCE [LARGE SCALE GENOMIC DNA]</scope>
    <source>
        <strain evidence="1 2">DSM 44960</strain>
    </source>
</reference>
<dbReference type="Proteomes" id="UP000572007">
    <property type="component" value="Unassembled WGS sequence"/>
</dbReference>
<dbReference type="GO" id="GO:0003677">
    <property type="term" value="F:DNA binding"/>
    <property type="evidence" value="ECO:0007669"/>
    <property type="project" value="InterPro"/>
</dbReference>
<dbReference type="RefSeq" id="WP_157104998.1">
    <property type="nucleotide sequence ID" value="NZ_JAAXOM010000010.1"/>
</dbReference>
<dbReference type="EMBL" id="JAAXOM010000010">
    <property type="protein sequence ID" value="NKX91215.1"/>
    <property type="molecule type" value="Genomic_DNA"/>
</dbReference>
<organism evidence="1 2">
    <name type="scientific">Nocardia coubleae</name>
    <dbReference type="NCBI Taxonomy" id="356147"/>
    <lineage>
        <taxon>Bacteria</taxon>
        <taxon>Bacillati</taxon>
        <taxon>Actinomycetota</taxon>
        <taxon>Actinomycetes</taxon>
        <taxon>Mycobacteriales</taxon>
        <taxon>Nocardiaceae</taxon>
        <taxon>Nocardia</taxon>
    </lineage>
</organism>
<dbReference type="InterPro" id="IPR011990">
    <property type="entry name" value="TPR-like_helical_dom_sf"/>
</dbReference>
<dbReference type="AlphaFoldDB" id="A0A846WDK0"/>
<evidence type="ECO:0000313" key="2">
    <source>
        <dbReference type="Proteomes" id="UP000572007"/>
    </source>
</evidence>